<dbReference type="InterPro" id="IPR006598">
    <property type="entry name" value="CAP10"/>
</dbReference>
<dbReference type="AlphaFoldDB" id="E4XD46"/>
<sequence>MGKTENLKKRKPPKTQKKSSNKAVSSTAVLATVSMLLLLLFLSAFVFGKSDEWQFYGPGLSNSAATPTRYFYARAVDSSGAVIDARELNKDDIKWEVLAKSGSVKVDKEIGFKFDGSIFFRYRMRGSAPNGIIINVKYKKKQVFRKILSEPIYDESCYCPSSLSEFYSEFDCPANFEQLDEDLAQFDEIDLDRLYEDGKKKKWAAGGHGEATAHVVIKDQKLFVEDFGTIMGFRGFMSSMFLSLLRKVKLPDAEFIFNLGDWPLEENLTDPQPILTWCGSSNTSDIAVPTWDQTKNTRHALFRERKDIQYVEQISGEVVSWNEKIERGYFRGRDSNPSRLKLCELSMAHPEDIDARLTWNLHNKKGQDPKKYGEQVKHVSYPEMGKFKYQVLVDGTVAPYRTALLMQMDSVILKQKSMYYEWWYRYMKPWQHFIPIEEDLSDLREKIEWARNNDEKARQIALNANALASQWMNPEFMYCYYAKTIELYSKKQSRHVKVTKNHEELTQESDPDLNNQWKKYFSEQPCDCRKQTKDEL</sequence>
<dbReference type="PANTHER" id="PTHR12203:SF122">
    <property type="entry name" value="GLYCOSYL TRANSFERASE CAP10 DOMAIN-CONTAINING PROTEIN"/>
    <property type="match status" value="1"/>
</dbReference>
<dbReference type="Proteomes" id="UP000001307">
    <property type="component" value="Unassembled WGS sequence"/>
</dbReference>
<dbReference type="Pfam" id="PF05686">
    <property type="entry name" value="Glyco_transf_90"/>
    <property type="match status" value="1"/>
</dbReference>
<reference evidence="3" key="1">
    <citation type="journal article" date="2010" name="Science">
        <title>Plasticity of animal genome architecture unmasked by rapid evolution of a pelagic tunicate.</title>
        <authorList>
            <person name="Denoeud F."/>
            <person name="Henriet S."/>
            <person name="Mungpakdee S."/>
            <person name="Aury J.M."/>
            <person name="Da Silva C."/>
            <person name="Brinkmann H."/>
            <person name="Mikhaleva J."/>
            <person name="Olsen L.C."/>
            <person name="Jubin C."/>
            <person name="Canestro C."/>
            <person name="Bouquet J.M."/>
            <person name="Danks G."/>
            <person name="Poulain J."/>
            <person name="Campsteijn C."/>
            <person name="Adamski M."/>
            <person name="Cross I."/>
            <person name="Yadetie F."/>
            <person name="Muffato M."/>
            <person name="Louis A."/>
            <person name="Butcher S."/>
            <person name="Tsagkogeorga G."/>
            <person name="Konrad A."/>
            <person name="Singh S."/>
            <person name="Jensen M.F."/>
            <person name="Cong E.H."/>
            <person name="Eikeseth-Otteraa H."/>
            <person name="Noel B."/>
            <person name="Anthouard V."/>
            <person name="Porcel B.M."/>
            <person name="Kachouri-Lafond R."/>
            <person name="Nishino A."/>
            <person name="Ugolini M."/>
            <person name="Chourrout P."/>
            <person name="Nishida H."/>
            <person name="Aasland R."/>
            <person name="Huzurbazar S."/>
            <person name="Westhof E."/>
            <person name="Delsuc F."/>
            <person name="Lehrach H."/>
            <person name="Reinhardt R."/>
            <person name="Weissenbach J."/>
            <person name="Roy S.W."/>
            <person name="Artiguenave F."/>
            <person name="Postlethwait J.H."/>
            <person name="Manak J.R."/>
            <person name="Thompson E.M."/>
            <person name="Jaillon O."/>
            <person name="Du Pasquier L."/>
            <person name="Boudinot P."/>
            <person name="Liberles D.A."/>
            <person name="Volff J.N."/>
            <person name="Philippe H."/>
            <person name="Lenhard B."/>
            <person name="Roest Crollius H."/>
            <person name="Wincker P."/>
            <person name="Chourrout D."/>
        </authorList>
    </citation>
    <scope>NUCLEOTIDE SEQUENCE [LARGE SCALE GENOMIC DNA]</scope>
</reference>
<name>E4XD46_OIKDI</name>
<evidence type="ECO:0000313" key="3">
    <source>
        <dbReference type="EMBL" id="CBY24081.1"/>
    </source>
</evidence>
<evidence type="ECO:0000313" key="4">
    <source>
        <dbReference type="Proteomes" id="UP000001307"/>
    </source>
</evidence>
<dbReference type="EMBL" id="FN653038">
    <property type="protein sequence ID" value="CBY24081.1"/>
    <property type="molecule type" value="Genomic_DNA"/>
</dbReference>
<dbReference type="GO" id="GO:0046527">
    <property type="term" value="F:glucosyltransferase activity"/>
    <property type="evidence" value="ECO:0007669"/>
    <property type="project" value="TreeGrafter"/>
</dbReference>
<dbReference type="GO" id="GO:0012505">
    <property type="term" value="C:endomembrane system"/>
    <property type="evidence" value="ECO:0007669"/>
    <property type="project" value="TreeGrafter"/>
</dbReference>
<protein>
    <recommendedName>
        <fullName evidence="2">Glycosyl transferase CAP10 domain-containing protein</fullName>
    </recommendedName>
</protein>
<dbReference type="InterPro" id="IPR013783">
    <property type="entry name" value="Ig-like_fold"/>
</dbReference>
<organism evidence="3">
    <name type="scientific">Oikopleura dioica</name>
    <name type="common">Tunicate</name>
    <dbReference type="NCBI Taxonomy" id="34765"/>
    <lineage>
        <taxon>Eukaryota</taxon>
        <taxon>Metazoa</taxon>
        <taxon>Chordata</taxon>
        <taxon>Tunicata</taxon>
        <taxon>Appendicularia</taxon>
        <taxon>Copelata</taxon>
        <taxon>Oikopleuridae</taxon>
        <taxon>Oikopleura</taxon>
    </lineage>
</organism>
<dbReference type="SMART" id="SM00672">
    <property type="entry name" value="CAP10"/>
    <property type="match status" value="1"/>
</dbReference>
<proteinExistence type="predicted"/>
<dbReference type="InParanoid" id="E4XD46"/>
<dbReference type="OrthoDB" id="541052at2759"/>
<evidence type="ECO:0000259" key="2">
    <source>
        <dbReference type="SMART" id="SM00672"/>
    </source>
</evidence>
<feature type="domain" description="Glycosyl transferase CAP10" evidence="2">
    <location>
        <begin position="249"/>
        <end position="494"/>
    </location>
</feature>
<keyword evidence="4" id="KW-1185">Reference proteome</keyword>
<dbReference type="Gene3D" id="2.60.40.10">
    <property type="entry name" value="Immunoglobulins"/>
    <property type="match status" value="1"/>
</dbReference>
<feature type="compositionally biased region" description="Basic residues" evidence="1">
    <location>
        <begin position="8"/>
        <end position="20"/>
    </location>
</feature>
<gene>
    <name evidence="3" type="ORF">GSOID_T00008082001</name>
</gene>
<dbReference type="InterPro" id="IPR051091">
    <property type="entry name" value="O-Glucosyltr/Glycosyltrsf_90"/>
</dbReference>
<feature type="region of interest" description="Disordered" evidence="1">
    <location>
        <begin position="1"/>
        <end position="21"/>
    </location>
</feature>
<accession>E4XD46</accession>
<dbReference type="PANTHER" id="PTHR12203">
    <property type="entry name" value="KDEL LYS-ASP-GLU-LEU CONTAINING - RELATED"/>
    <property type="match status" value="1"/>
</dbReference>
<evidence type="ECO:0000256" key="1">
    <source>
        <dbReference type="SAM" id="MobiDB-lite"/>
    </source>
</evidence>